<evidence type="ECO:0000313" key="2">
    <source>
        <dbReference type="EMBL" id="TLP55309.1"/>
    </source>
</evidence>
<keyword evidence="3" id="KW-1185">Reference proteome</keyword>
<proteinExistence type="predicted"/>
<name>A0ABY2UNB2_9RHOB</name>
<dbReference type="Proteomes" id="UP000305041">
    <property type="component" value="Unassembled WGS sequence"/>
</dbReference>
<reference evidence="2 3" key="1">
    <citation type="submission" date="2019-05" db="EMBL/GenBank/DDBJ databases">
        <title>Draft genome sequence of Pelagicola sp. DSW4-44.</title>
        <authorList>
            <person name="Oh J."/>
        </authorList>
    </citation>
    <scope>NUCLEOTIDE SEQUENCE [LARGE SCALE GENOMIC DNA]</scope>
    <source>
        <strain evidence="2 3">DSW4-44</strain>
    </source>
</reference>
<dbReference type="EMBL" id="VAUA01000016">
    <property type="protein sequence ID" value="TLP55309.1"/>
    <property type="molecule type" value="Genomic_DNA"/>
</dbReference>
<organism evidence="2 3">
    <name type="scientific">Parasedimentitalea maritima</name>
    <dbReference type="NCBI Taxonomy" id="2578117"/>
    <lineage>
        <taxon>Bacteria</taxon>
        <taxon>Pseudomonadati</taxon>
        <taxon>Pseudomonadota</taxon>
        <taxon>Alphaproteobacteria</taxon>
        <taxon>Rhodobacterales</taxon>
        <taxon>Paracoccaceae</taxon>
        <taxon>Parasedimentitalea</taxon>
    </lineage>
</organism>
<comment type="caution">
    <text evidence="2">The sequence shown here is derived from an EMBL/GenBank/DDBJ whole genome shotgun (WGS) entry which is preliminary data.</text>
</comment>
<accession>A0ABY2UNB2</accession>
<protein>
    <submittedName>
        <fullName evidence="2">Uncharacterized protein</fullName>
    </submittedName>
</protein>
<evidence type="ECO:0000313" key="3">
    <source>
        <dbReference type="Proteomes" id="UP000305041"/>
    </source>
</evidence>
<sequence>MRLQNCELKAPKRAKNQQNRVDETRDSFKIAGFVGHYAGNLENTGTILQSPHIIKLLGRYPFSQIKAFLRKTSARTKEALDDAIAQAIDIVTPFNARN</sequence>
<gene>
    <name evidence="2" type="ORF">FEE96_22815</name>
</gene>
<evidence type="ECO:0000256" key="1">
    <source>
        <dbReference type="SAM" id="MobiDB-lite"/>
    </source>
</evidence>
<feature type="region of interest" description="Disordered" evidence="1">
    <location>
        <begin position="1"/>
        <end position="22"/>
    </location>
</feature>